<gene>
    <name evidence="5" type="ORF">SDC9_152642</name>
</gene>
<proteinExistence type="predicted"/>
<dbReference type="Gene3D" id="3.30.70.1490">
    <property type="entry name" value="Cysteine protease Prp"/>
    <property type="match status" value="1"/>
</dbReference>
<dbReference type="InterPro" id="IPR007422">
    <property type="entry name" value="Peptidase_Prp"/>
</dbReference>
<evidence type="ECO:0000256" key="3">
    <source>
        <dbReference type="ARBA" id="ARBA00022801"/>
    </source>
</evidence>
<dbReference type="Pfam" id="PF04327">
    <property type="entry name" value="Peptidase_Prp"/>
    <property type="match status" value="1"/>
</dbReference>
<keyword evidence="4" id="KW-0788">Thiol protease</keyword>
<keyword evidence="3" id="KW-0378">Hydrolase</keyword>
<reference evidence="5" key="1">
    <citation type="submission" date="2019-08" db="EMBL/GenBank/DDBJ databases">
        <authorList>
            <person name="Kucharzyk K."/>
            <person name="Murdoch R.W."/>
            <person name="Higgins S."/>
            <person name="Loffler F."/>
        </authorList>
    </citation>
    <scope>NUCLEOTIDE SEQUENCE</scope>
</reference>
<dbReference type="SUPFAM" id="SSF118010">
    <property type="entry name" value="TM1457-like"/>
    <property type="match status" value="1"/>
</dbReference>
<evidence type="ECO:0000313" key="5">
    <source>
        <dbReference type="EMBL" id="MPN05392.1"/>
    </source>
</evidence>
<organism evidence="5">
    <name type="scientific">bioreactor metagenome</name>
    <dbReference type="NCBI Taxonomy" id="1076179"/>
    <lineage>
        <taxon>unclassified sequences</taxon>
        <taxon>metagenomes</taxon>
        <taxon>ecological metagenomes</taxon>
    </lineage>
</organism>
<protein>
    <submittedName>
        <fullName evidence="5">Uncharacterized protein</fullName>
    </submittedName>
</protein>
<dbReference type="InterPro" id="IPR036764">
    <property type="entry name" value="Peptidase_Prp_sf"/>
</dbReference>
<comment type="caution">
    <text evidence="5">The sequence shown here is derived from an EMBL/GenBank/DDBJ whole genome shotgun (WGS) entry which is preliminary data.</text>
</comment>
<dbReference type="GO" id="GO:0008234">
    <property type="term" value="F:cysteine-type peptidase activity"/>
    <property type="evidence" value="ECO:0007669"/>
    <property type="project" value="UniProtKB-KW"/>
</dbReference>
<keyword evidence="1" id="KW-0690">Ribosome biogenesis</keyword>
<dbReference type="GO" id="GO:0006508">
    <property type="term" value="P:proteolysis"/>
    <property type="evidence" value="ECO:0007669"/>
    <property type="project" value="UniProtKB-KW"/>
</dbReference>
<evidence type="ECO:0000256" key="2">
    <source>
        <dbReference type="ARBA" id="ARBA00022670"/>
    </source>
</evidence>
<dbReference type="EMBL" id="VSSQ01051305">
    <property type="protein sequence ID" value="MPN05392.1"/>
    <property type="molecule type" value="Genomic_DNA"/>
</dbReference>
<accession>A0A645EVY8</accession>
<sequence length="118" mass="13385">MTQVWFKQKGDYFSVKVEGHSCYTPARGVVPDGDIVCSACSILAFTLLQCILTEEADGGLYAFESSNGDGRFSAEFRCVERKIDKIRTIFDTIISGYRLLHDSYPQNVEIFVQTREKR</sequence>
<dbReference type="AlphaFoldDB" id="A0A645EVY8"/>
<dbReference type="GO" id="GO:0042254">
    <property type="term" value="P:ribosome biogenesis"/>
    <property type="evidence" value="ECO:0007669"/>
    <property type="project" value="UniProtKB-KW"/>
</dbReference>
<evidence type="ECO:0000256" key="4">
    <source>
        <dbReference type="ARBA" id="ARBA00022807"/>
    </source>
</evidence>
<evidence type="ECO:0000256" key="1">
    <source>
        <dbReference type="ARBA" id="ARBA00022517"/>
    </source>
</evidence>
<dbReference type="CDD" id="cd16332">
    <property type="entry name" value="Prp-like"/>
    <property type="match status" value="1"/>
</dbReference>
<keyword evidence="2" id="KW-0645">Protease</keyword>
<name>A0A645EVY8_9ZZZZ</name>